<dbReference type="UniPathway" id="UPA01057">
    <property type="reaction ID" value="UER00900"/>
</dbReference>
<dbReference type="eggNOG" id="COG0596">
    <property type="taxonomic scope" value="Bacteria"/>
</dbReference>
<keyword evidence="1 3" id="KW-0474">Menaquinone biosynthesis</keyword>
<dbReference type="Gene3D" id="3.40.50.1820">
    <property type="entry name" value="alpha/beta hydrolase"/>
    <property type="match status" value="1"/>
</dbReference>
<comment type="subunit">
    <text evidence="3">Monomer.</text>
</comment>
<keyword evidence="2 3" id="KW-0456">Lyase</keyword>
<dbReference type="RefSeq" id="WP_042389600.1">
    <property type="nucleotide sequence ID" value="NZ_BBMZ01000007.1"/>
</dbReference>
<dbReference type="InterPro" id="IPR000073">
    <property type="entry name" value="AB_hydrolase_1"/>
</dbReference>
<dbReference type="GO" id="GO:0009234">
    <property type="term" value="P:menaquinone biosynthetic process"/>
    <property type="evidence" value="ECO:0007669"/>
    <property type="project" value="UniProtKB-UniRule"/>
</dbReference>
<name>A0A090VQE2_PSEVU</name>
<feature type="domain" description="AB hydrolase-1" evidence="5">
    <location>
        <begin position="17"/>
        <end position="253"/>
    </location>
</feature>
<dbReference type="SUPFAM" id="SSF53474">
    <property type="entry name" value="alpha/beta-Hydrolases"/>
    <property type="match status" value="1"/>
</dbReference>
<organism evidence="6 7">
    <name type="scientific">Pseudescherichia vulneris NBRC 102420</name>
    <dbReference type="NCBI Taxonomy" id="1115515"/>
    <lineage>
        <taxon>Bacteria</taxon>
        <taxon>Pseudomonadati</taxon>
        <taxon>Pseudomonadota</taxon>
        <taxon>Gammaproteobacteria</taxon>
        <taxon>Enterobacterales</taxon>
        <taxon>Enterobacteriaceae</taxon>
        <taxon>Pseudescherichia</taxon>
    </lineage>
</organism>
<evidence type="ECO:0000313" key="6">
    <source>
        <dbReference type="EMBL" id="GAL57342.1"/>
    </source>
</evidence>
<evidence type="ECO:0000256" key="4">
    <source>
        <dbReference type="NCBIfam" id="TIGR03695"/>
    </source>
</evidence>
<dbReference type="UniPathway" id="UPA00079"/>
<comment type="caution">
    <text evidence="6">The sequence shown here is derived from an EMBL/GenBank/DDBJ whole genome shotgun (WGS) entry which is preliminary data.</text>
</comment>
<reference evidence="6 7" key="1">
    <citation type="submission" date="2014-09" db="EMBL/GenBank/DDBJ databases">
        <title>Whole genome shotgun sequence of Escherichia vulneris NBRC 102420.</title>
        <authorList>
            <person name="Yoshida Y."/>
            <person name="Hosoyama A."/>
            <person name="Tsuchikane K."/>
            <person name="Ohji S."/>
            <person name="Ichikawa N."/>
            <person name="Kimura A."/>
            <person name="Yamazoe A."/>
            <person name="Ezaki T."/>
            <person name="Fujita N."/>
        </authorList>
    </citation>
    <scope>NUCLEOTIDE SEQUENCE [LARGE SCALE GENOMIC DNA]</scope>
    <source>
        <strain evidence="6 7">NBRC 102420</strain>
    </source>
</reference>
<sequence>MILHAVAKAGEAGLPWLVFLHGFSGRGEEWTAVGERLSRHPRLYIDLPGHGGSSAIYARDFNEVCSQLHATLVSYNILKYWLVGYSLGGRIAMYYACMNYACMNYACQYPAGLQGAIVEGSHPGLTSAAAREARWLSDARWAQRFRHEPLTDVFNDWYRQPVFAELSAEQRRELVAIRRDNSGAALAAMLEATSLAVQPDLRPALRQGNFPFYYLCGEHDHKFRALGAELAASCLLINDAGHNAHRENPGGTAACLAHILRY</sequence>
<gene>
    <name evidence="3 6" type="primary">menH</name>
    <name evidence="6" type="ORF">EV102420_07_01610</name>
</gene>
<keyword evidence="7" id="KW-1185">Reference proteome</keyword>
<comment type="similarity">
    <text evidence="3">Belongs to the AB hydrolase superfamily. MenH family.</text>
</comment>
<dbReference type="HAMAP" id="MF_01660">
    <property type="entry name" value="MenH"/>
    <property type="match status" value="1"/>
</dbReference>
<dbReference type="InterPro" id="IPR029058">
    <property type="entry name" value="AB_hydrolase_fold"/>
</dbReference>
<evidence type="ECO:0000313" key="7">
    <source>
        <dbReference type="Proteomes" id="UP000029462"/>
    </source>
</evidence>
<comment type="pathway">
    <text evidence="3">Quinol/quinone metabolism; menaquinone biosynthesis.</text>
</comment>
<evidence type="ECO:0000259" key="5">
    <source>
        <dbReference type="Pfam" id="PF12697"/>
    </source>
</evidence>
<comment type="pathway">
    <text evidence="3">Quinol/quinone metabolism; 1,4-dihydroxy-2-naphthoate biosynthesis; 1,4-dihydroxy-2-naphthoate from chorismate: step 3/7.</text>
</comment>
<dbReference type="NCBIfam" id="TIGR03695">
    <property type="entry name" value="menH_SHCHC"/>
    <property type="match status" value="1"/>
</dbReference>
<dbReference type="AlphaFoldDB" id="A0A090VQE2"/>
<evidence type="ECO:0000256" key="3">
    <source>
        <dbReference type="HAMAP-Rule" id="MF_01660"/>
    </source>
</evidence>
<dbReference type="GO" id="GO:0070205">
    <property type="term" value="F:2-succinyl-6-hydroxy-2,4-cyclohexadiene-1-carboxylate synthase activity"/>
    <property type="evidence" value="ECO:0007669"/>
    <property type="project" value="UniProtKB-UniRule"/>
</dbReference>
<dbReference type="OrthoDB" id="9808398at2"/>
<dbReference type="InterPro" id="IPR022485">
    <property type="entry name" value="SHCHC_synthase_MenH"/>
</dbReference>
<dbReference type="EC" id="4.2.99.20" evidence="3 4"/>
<evidence type="ECO:0000256" key="1">
    <source>
        <dbReference type="ARBA" id="ARBA00022428"/>
    </source>
</evidence>
<dbReference type="STRING" id="1115515.EV102420_07_01610"/>
<dbReference type="PANTHER" id="PTHR42916">
    <property type="entry name" value="2-SUCCINYL-5-ENOLPYRUVYL-6-HYDROXY-3-CYCLOHEXENE-1-CARBOXYLATE SYNTHASE"/>
    <property type="match status" value="1"/>
</dbReference>
<protein>
    <recommendedName>
        <fullName evidence="3 4">2-succinyl-6-hydroxy-2,4-cyclohexadiene-1-carboxylate synthase</fullName>
        <shortName evidence="3">SHCHC synthase</shortName>
        <ecNumber evidence="3 4">4.2.99.20</ecNumber>
    </recommendedName>
</protein>
<dbReference type="EMBL" id="BBMZ01000007">
    <property type="protein sequence ID" value="GAL57342.1"/>
    <property type="molecule type" value="Genomic_DNA"/>
</dbReference>
<dbReference type="Pfam" id="PF12697">
    <property type="entry name" value="Abhydrolase_6"/>
    <property type="match status" value="1"/>
</dbReference>
<comment type="function">
    <text evidence="3">Catalyzes a proton abstraction reaction that results in 2,5-elimination of pyruvate from 2-succinyl-5-enolpyruvyl-6-hydroxy-3-cyclohexene-1-carboxylate (SEPHCHC) and the formation of 2-succinyl-6-hydroxy-2,4-cyclohexadiene-1-carboxylate (SHCHC).</text>
</comment>
<comment type="catalytic activity">
    <reaction evidence="3">
        <text>5-enolpyruvoyl-6-hydroxy-2-succinyl-cyclohex-3-ene-1-carboxylate = (1R,6R)-6-hydroxy-2-succinyl-cyclohexa-2,4-diene-1-carboxylate + pyruvate</text>
        <dbReference type="Rhea" id="RHEA:25597"/>
        <dbReference type="ChEBI" id="CHEBI:15361"/>
        <dbReference type="ChEBI" id="CHEBI:58689"/>
        <dbReference type="ChEBI" id="CHEBI:58818"/>
        <dbReference type="EC" id="4.2.99.20"/>
    </reaction>
</comment>
<accession>A0A090VQE2</accession>
<evidence type="ECO:0000256" key="2">
    <source>
        <dbReference type="ARBA" id="ARBA00023239"/>
    </source>
</evidence>
<dbReference type="PANTHER" id="PTHR42916:SF1">
    <property type="entry name" value="PROTEIN PHYLLO, CHLOROPLASTIC"/>
    <property type="match status" value="1"/>
</dbReference>
<dbReference type="NCBIfam" id="NF008340">
    <property type="entry name" value="PRK11126.1"/>
    <property type="match status" value="1"/>
</dbReference>
<proteinExistence type="inferred from homology"/>
<dbReference type="Proteomes" id="UP000029462">
    <property type="component" value="Unassembled WGS sequence"/>
</dbReference>